<protein>
    <submittedName>
        <fullName evidence="1">Uncharacterized protein</fullName>
    </submittedName>
</protein>
<comment type="caution">
    <text evidence="1">The sequence shown here is derived from an EMBL/GenBank/DDBJ whole genome shotgun (WGS) entry which is preliminary data.</text>
</comment>
<dbReference type="RefSeq" id="WP_344192239.1">
    <property type="nucleotide sequence ID" value="NZ_BAAAND010000006.1"/>
</dbReference>
<sequence length="125" mass="13502">MDLLRTALSLLVLDLRSTGGLTLQLLDEPALDDPAYDSLWLLSGDDCRTGLLAFRDLPAAEQVVQVAEQVQDFVHEELCRLGLPVTWPECPDHPASHPLTPALSGGHPSWQCPKSAQPVAAIGEL</sequence>
<name>A0ABN2DV76_9ACTN</name>
<dbReference type="Proteomes" id="UP001500190">
    <property type="component" value="Unassembled WGS sequence"/>
</dbReference>
<gene>
    <name evidence="1" type="ORF">GCM10009742_34260</name>
</gene>
<organism evidence="1 2">
    <name type="scientific">Kribbella karoonensis</name>
    <dbReference type="NCBI Taxonomy" id="324851"/>
    <lineage>
        <taxon>Bacteria</taxon>
        <taxon>Bacillati</taxon>
        <taxon>Actinomycetota</taxon>
        <taxon>Actinomycetes</taxon>
        <taxon>Propionibacteriales</taxon>
        <taxon>Kribbellaceae</taxon>
        <taxon>Kribbella</taxon>
    </lineage>
</organism>
<evidence type="ECO:0000313" key="1">
    <source>
        <dbReference type="EMBL" id="GAA1585752.1"/>
    </source>
</evidence>
<evidence type="ECO:0000313" key="2">
    <source>
        <dbReference type="Proteomes" id="UP001500190"/>
    </source>
</evidence>
<proteinExistence type="predicted"/>
<reference evidence="1 2" key="1">
    <citation type="journal article" date="2019" name="Int. J. Syst. Evol. Microbiol.">
        <title>The Global Catalogue of Microorganisms (GCM) 10K type strain sequencing project: providing services to taxonomists for standard genome sequencing and annotation.</title>
        <authorList>
            <consortium name="The Broad Institute Genomics Platform"/>
            <consortium name="The Broad Institute Genome Sequencing Center for Infectious Disease"/>
            <person name="Wu L."/>
            <person name="Ma J."/>
        </authorList>
    </citation>
    <scope>NUCLEOTIDE SEQUENCE [LARGE SCALE GENOMIC DNA]</scope>
    <source>
        <strain evidence="1 2">JCM 14304</strain>
    </source>
</reference>
<accession>A0ABN2DV76</accession>
<dbReference type="EMBL" id="BAAAND010000006">
    <property type="protein sequence ID" value="GAA1585752.1"/>
    <property type="molecule type" value="Genomic_DNA"/>
</dbReference>
<keyword evidence="2" id="KW-1185">Reference proteome</keyword>